<dbReference type="EMBL" id="AYZH01000022">
    <property type="protein sequence ID" value="KRN01460.1"/>
    <property type="molecule type" value="Genomic_DNA"/>
</dbReference>
<dbReference type="AlphaFoldDB" id="A0A0R2DNV2"/>
<comment type="caution">
    <text evidence="1">The sequence shown here is derived from an EMBL/GenBank/DDBJ whole genome shotgun (WGS) entry which is preliminary data.</text>
</comment>
<evidence type="ECO:0000313" key="2">
    <source>
        <dbReference type="Proteomes" id="UP000051589"/>
    </source>
</evidence>
<reference evidence="1 2" key="1">
    <citation type="journal article" date="2015" name="Genome Announc.">
        <title>Expanding the biotechnology potential of lactobacilli through comparative genomics of 213 strains and associated genera.</title>
        <authorList>
            <person name="Sun Z."/>
            <person name="Harris H.M."/>
            <person name="McCann A."/>
            <person name="Guo C."/>
            <person name="Argimon S."/>
            <person name="Zhang W."/>
            <person name="Yang X."/>
            <person name="Jeffery I.B."/>
            <person name="Cooney J.C."/>
            <person name="Kagawa T.F."/>
            <person name="Liu W."/>
            <person name="Song Y."/>
            <person name="Salvetti E."/>
            <person name="Wrobel A."/>
            <person name="Rasinkangas P."/>
            <person name="Parkhill J."/>
            <person name="Rea M.C."/>
            <person name="O'Sullivan O."/>
            <person name="Ritari J."/>
            <person name="Douillard F.P."/>
            <person name="Paul Ross R."/>
            <person name="Yang R."/>
            <person name="Briner A.E."/>
            <person name="Felis G.E."/>
            <person name="de Vos W.M."/>
            <person name="Barrangou R."/>
            <person name="Klaenhammer T.R."/>
            <person name="Caufield P.W."/>
            <person name="Cui Y."/>
            <person name="Zhang H."/>
            <person name="O'Toole P.W."/>
        </authorList>
    </citation>
    <scope>NUCLEOTIDE SEQUENCE [LARGE SCALE GENOMIC DNA]</scope>
    <source>
        <strain evidence="1 2">DSM 21775</strain>
    </source>
</reference>
<evidence type="ECO:0000313" key="1">
    <source>
        <dbReference type="EMBL" id="KRN01460.1"/>
    </source>
</evidence>
<dbReference type="Proteomes" id="UP000051589">
    <property type="component" value="Unassembled WGS sequence"/>
</dbReference>
<dbReference type="PATRIC" id="fig|1423803.3.peg.1059"/>
<accession>A0A0R2DNV2</accession>
<dbReference type="OrthoDB" id="1853834at2"/>
<name>A0A0R2DNV2_9LACO</name>
<keyword evidence="2" id="KW-1185">Reference proteome</keyword>
<protein>
    <recommendedName>
        <fullName evidence="3">Phage tail protein</fullName>
    </recommendedName>
</protein>
<evidence type="ECO:0008006" key="3">
    <source>
        <dbReference type="Google" id="ProtNLM"/>
    </source>
</evidence>
<proteinExistence type="predicted"/>
<dbReference type="STRING" id="1423803.FD13_GL001054"/>
<sequence length="239" mass="26591">MQIFLDEVGNEDLGIVLSKKPDIPTAQQSVITTMVPGSRHGSLTQFQGWQDVQLKCDFMIMPTLLPGLTGLQGYNEVLRRLNNWVMGSSKLVFSDDRGYYRIIKQVSIDAASPAEVELVGNVSVNLVLDPFWYQESDPIVLEHSDDVYNPGSQESEPLLTVFGSGTVKFSINGTELTLLKVTDYLTIDSWHDTVIHGSDSGIFDEQLDGEYPLLKPGLNEIELGQNATKIVIDGRWSWL</sequence>
<gene>
    <name evidence="1" type="ORF">FD13_GL001054</name>
</gene>
<dbReference type="RefSeq" id="WP_061777189.1">
    <property type="nucleotide sequence ID" value="NZ_AYZH01000022.1"/>
</dbReference>
<organism evidence="1 2">
    <name type="scientific">Levilactobacillus senmaizukei DSM 21775 = NBRC 103853</name>
    <dbReference type="NCBI Taxonomy" id="1423803"/>
    <lineage>
        <taxon>Bacteria</taxon>
        <taxon>Bacillati</taxon>
        <taxon>Bacillota</taxon>
        <taxon>Bacilli</taxon>
        <taxon>Lactobacillales</taxon>
        <taxon>Lactobacillaceae</taxon>
        <taxon>Levilactobacillus</taxon>
    </lineage>
</organism>